<dbReference type="PRINTS" id="PR00081">
    <property type="entry name" value="GDHRDH"/>
</dbReference>
<keyword evidence="4" id="KW-1185">Reference proteome</keyword>
<accession>A0ABT5CG51</accession>
<dbReference type="PANTHER" id="PTHR43639:SF1">
    <property type="entry name" value="SHORT-CHAIN DEHYDROGENASE_REDUCTASE FAMILY PROTEIN"/>
    <property type="match status" value="1"/>
</dbReference>
<dbReference type="PANTHER" id="PTHR43639">
    <property type="entry name" value="OXIDOREDUCTASE, SHORT-CHAIN DEHYDROGENASE/REDUCTASE FAMILY (AFU_ORTHOLOGUE AFUA_5G02870)"/>
    <property type="match status" value="1"/>
</dbReference>
<dbReference type="PRINTS" id="PR00080">
    <property type="entry name" value="SDRFAMILY"/>
</dbReference>
<dbReference type="InterPro" id="IPR036291">
    <property type="entry name" value="NAD(P)-bd_dom_sf"/>
</dbReference>
<name>A0ABT5CG51_9BACT</name>
<dbReference type="Pfam" id="PF13561">
    <property type="entry name" value="adh_short_C2"/>
    <property type="match status" value="1"/>
</dbReference>
<dbReference type="CDD" id="cd05233">
    <property type="entry name" value="SDR_c"/>
    <property type="match status" value="1"/>
</dbReference>
<protein>
    <submittedName>
        <fullName evidence="3">SDR family oxidoreductase</fullName>
    </submittedName>
</protein>
<comment type="caution">
    <text evidence="3">The sequence shown here is derived from an EMBL/GenBank/DDBJ whole genome shotgun (WGS) entry which is preliminary data.</text>
</comment>
<sequence length="292" mass="31782">MVDDHLAVDGGDLLDVSLGYCSKKLITSRQDNMHLGLENKVVMVTGGARGIGEGIVRALAEEKAIPVIIGRDEIDNLRLCQSIVSQGSKCGHVTAELTSNDACRRAVEETISKFERIDALVNNAGVNDGVGLASGNYDKFVASLHRNLIHYYLMTHYSLSELIRNKGSIVNISSKTAETGQGNTSAYAASNGGRNALTREWAVELLPYQVRANAVIVAECYTPAYDAWIKTFPDPEEKLNLINEKIPLGKRMTTKEEIAAMAVFLLSQKSSHITGQLIHVDGGYVHLDRALL</sequence>
<organism evidence="3 4">
    <name type="scientific">Sorangium atrum</name>
    <dbReference type="NCBI Taxonomy" id="2995308"/>
    <lineage>
        <taxon>Bacteria</taxon>
        <taxon>Pseudomonadati</taxon>
        <taxon>Myxococcota</taxon>
        <taxon>Polyangia</taxon>
        <taxon>Polyangiales</taxon>
        <taxon>Polyangiaceae</taxon>
        <taxon>Sorangium</taxon>
    </lineage>
</organism>
<dbReference type="Gene3D" id="3.40.50.720">
    <property type="entry name" value="NAD(P)-binding Rossmann-like Domain"/>
    <property type="match status" value="1"/>
</dbReference>
<comment type="similarity">
    <text evidence="1">Belongs to the short-chain dehydrogenases/reductases (SDR) family.</text>
</comment>
<evidence type="ECO:0000313" key="4">
    <source>
        <dbReference type="Proteomes" id="UP001217485"/>
    </source>
</evidence>
<keyword evidence="2" id="KW-0560">Oxidoreductase</keyword>
<reference evidence="3 4" key="1">
    <citation type="submission" date="2023-01" db="EMBL/GenBank/DDBJ databases">
        <title>Minimal conservation of predation-associated metabolite biosynthetic gene clusters underscores biosynthetic potential of Myxococcota including descriptions for ten novel species: Archangium lansinium sp. nov., Myxococcus landrumus sp. nov., Nannocystis bai.</title>
        <authorList>
            <person name="Ahearne A."/>
            <person name="Stevens C."/>
            <person name="Dowd S."/>
        </authorList>
    </citation>
    <scope>NUCLEOTIDE SEQUENCE [LARGE SCALE GENOMIC DNA]</scope>
    <source>
        <strain evidence="3 4">WIWO2</strain>
    </source>
</reference>
<proteinExistence type="inferred from homology"/>
<evidence type="ECO:0000256" key="1">
    <source>
        <dbReference type="ARBA" id="ARBA00006484"/>
    </source>
</evidence>
<dbReference type="Proteomes" id="UP001217485">
    <property type="component" value="Unassembled WGS sequence"/>
</dbReference>
<gene>
    <name evidence="3" type="ORF">POL72_47300</name>
</gene>
<dbReference type="NCBIfam" id="NF006384">
    <property type="entry name" value="PRK08628.1"/>
    <property type="match status" value="1"/>
</dbReference>
<evidence type="ECO:0000313" key="3">
    <source>
        <dbReference type="EMBL" id="MDC0685404.1"/>
    </source>
</evidence>
<dbReference type="SUPFAM" id="SSF51735">
    <property type="entry name" value="NAD(P)-binding Rossmann-fold domains"/>
    <property type="match status" value="1"/>
</dbReference>
<dbReference type="InterPro" id="IPR002347">
    <property type="entry name" value="SDR_fam"/>
</dbReference>
<evidence type="ECO:0000256" key="2">
    <source>
        <dbReference type="ARBA" id="ARBA00023002"/>
    </source>
</evidence>
<dbReference type="EMBL" id="JAQNDK010000006">
    <property type="protein sequence ID" value="MDC0685404.1"/>
    <property type="molecule type" value="Genomic_DNA"/>
</dbReference>